<evidence type="ECO:0000313" key="2">
    <source>
        <dbReference type="Proteomes" id="UP001472677"/>
    </source>
</evidence>
<gene>
    <name evidence="1" type="ORF">V6N12_066829</name>
</gene>
<evidence type="ECO:0000313" key="1">
    <source>
        <dbReference type="EMBL" id="KAK8515991.1"/>
    </source>
</evidence>
<name>A0ABR2C998_9ROSI</name>
<protein>
    <submittedName>
        <fullName evidence="1">Uncharacterized protein</fullName>
    </submittedName>
</protein>
<accession>A0ABR2C998</accession>
<dbReference type="Proteomes" id="UP001472677">
    <property type="component" value="Unassembled WGS sequence"/>
</dbReference>
<comment type="caution">
    <text evidence="1">The sequence shown here is derived from an EMBL/GenBank/DDBJ whole genome shotgun (WGS) entry which is preliminary data.</text>
</comment>
<sequence>MLAVTMKFGEPLMHNIVKFHVEASRWNKESFGHIGRRKHSLMAHIQCTEQVNGFSPISQLKDSEENLKQELDDVLKQEETMWYQRFRSQWIMDGDRNTKYYHRATKARHR</sequence>
<proteinExistence type="predicted"/>
<organism evidence="1 2">
    <name type="scientific">Hibiscus sabdariffa</name>
    <name type="common">roselle</name>
    <dbReference type="NCBI Taxonomy" id="183260"/>
    <lineage>
        <taxon>Eukaryota</taxon>
        <taxon>Viridiplantae</taxon>
        <taxon>Streptophyta</taxon>
        <taxon>Embryophyta</taxon>
        <taxon>Tracheophyta</taxon>
        <taxon>Spermatophyta</taxon>
        <taxon>Magnoliopsida</taxon>
        <taxon>eudicotyledons</taxon>
        <taxon>Gunneridae</taxon>
        <taxon>Pentapetalae</taxon>
        <taxon>rosids</taxon>
        <taxon>malvids</taxon>
        <taxon>Malvales</taxon>
        <taxon>Malvaceae</taxon>
        <taxon>Malvoideae</taxon>
        <taxon>Hibiscus</taxon>
    </lineage>
</organism>
<dbReference type="EMBL" id="JBBPBM010000061">
    <property type="protein sequence ID" value="KAK8515991.1"/>
    <property type="molecule type" value="Genomic_DNA"/>
</dbReference>
<keyword evidence="2" id="KW-1185">Reference proteome</keyword>
<reference evidence="1 2" key="1">
    <citation type="journal article" date="2024" name="G3 (Bethesda)">
        <title>Genome assembly of Hibiscus sabdariffa L. provides insights into metabolisms of medicinal natural products.</title>
        <authorList>
            <person name="Kim T."/>
        </authorList>
    </citation>
    <scope>NUCLEOTIDE SEQUENCE [LARGE SCALE GENOMIC DNA]</scope>
    <source>
        <strain evidence="1">TK-2024</strain>
        <tissue evidence="1">Old leaves</tissue>
    </source>
</reference>